<feature type="modified residue" description="N6-(pyridoxal phosphate)lysine" evidence="5">
    <location>
        <position position="243"/>
    </location>
</feature>
<dbReference type="PIRSF" id="PIRSF000521">
    <property type="entry name" value="Transaminase_4ab_Lys_Orn"/>
    <property type="match status" value="1"/>
</dbReference>
<reference evidence="6" key="1">
    <citation type="journal article" date="2022" name="Front. Microbiol.">
        <title>Genome-based taxonomic rearrangement of Oceanobacter-related bacteria including the description of Thalassolituus hydrocarbonoclasticus sp. nov. and Thalassolituus pacificus sp. nov. and emended description of the genus Thalassolituus.</title>
        <authorList>
            <person name="Dong C."/>
            <person name="Wei L."/>
            <person name="Wang J."/>
            <person name="Lai Q."/>
            <person name="Huang Z."/>
            <person name="Shao Z."/>
        </authorList>
    </citation>
    <scope>NUCLEOTIDE SEQUENCE</scope>
    <source>
        <strain evidence="6">59MF3M-4</strain>
    </source>
</reference>
<keyword evidence="7" id="KW-1185">Reference proteome</keyword>
<feature type="binding site" evidence="5">
    <location>
        <position position="127"/>
    </location>
    <ligand>
        <name>pyridoxal 5'-phosphate</name>
        <dbReference type="ChEBI" id="CHEBI:597326"/>
    </ligand>
</feature>
<keyword evidence="3 5" id="KW-0808">Transferase</keyword>
<proteinExistence type="inferred from homology"/>
<dbReference type="InterPro" id="IPR015424">
    <property type="entry name" value="PyrdxlP-dep_Trfase"/>
</dbReference>
<feature type="binding site" evidence="5">
    <location>
        <begin position="214"/>
        <end position="217"/>
    </location>
    <ligand>
        <name>pyridoxal 5'-phosphate</name>
        <dbReference type="ChEBI" id="CHEBI:597326"/>
    </ligand>
</feature>
<dbReference type="PANTHER" id="PTHR11986">
    <property type="entry name" value="AMINOTRANSFERASE CLASS III"/>
    <property type="match status" value="1"/>
</dbReference>
<dbReference type="SUPFAM" id="SSF53383">
    <property type="entry name" value="PLP-dependent transferases"/>
    <property type="match status" value="1"/>
</dbReference>
<dbReference type="RefSeq" id="WP_260974355.1">
    <property type="nucleotide sequence ID" value="NZ_JAOANI010000002.1"/>
</dbReference>
<feature type="binding site" evidence="5">
    <location>
        <position position="271"/>
    </location>
    <ligand>
        <name>N(2)-acetyl-L-ornithine</name>
        <dbReference type="ChEBI" id="CHEBI:57805"/>
    </ligand>
</feature>
<comment type="subunit">
    <text evidence="5">Homodimer.</text>
</comment>
<organism evidence="6 7">
    <name type="scientific">Thalassolituus pacificus</name>
    <dbReference type="NCBI Taxonomy" id="2975440"/>
    <lineage>
        <taxon>Bacteria</taxon>
        <taxon>Pseudomonadati</taxon>
        <taxon>Pseudomonadota</taxon>
        <taxon>Gammaproteobacteria</taxon>
        <taxon>Oceanospirillales</taxon>
        <taxon>Oceanospirillaceae</taxon>
        <taxon>Thalassolituus</taxon>
    </lineage>
</organism>
<comment type="pathway">
    <text evidence="5">Amino-acid biosynthesis; L-arginine biosynthesis; N(2)-acetyl-L-ornithine from L-glutamate: step 4/4.</text>
</comment>
<evidence type="ECO:0000256" key="2">
    <source>
        <dbReference type="ARBA" id="ARBA00022605"/>
    </source>
</evidence>
<dbReference type="GO" id="GO:0030170">
    <property type="term" value="F:pyridoxal phosphate binding"/>
    <property type="evidence" value="ECO:0007669"/>
    <property type="project" value="InterPro"/>
</dbReference>
<accession>A0A9X2WC32</accession>
<dbReference type="NCBIfam" id="NF002325">
    <property type="entry name" value="PRK01278.1"/>
    <property type="match status" value="1"/>
</dbReference>
<dbReference type="PROSITE" id="PS00600">
    <property type="entry name" value="AA_TRANSFER_CLASS_3"/>
    <property type="match status" value="1"/>
</dbReference>
<dbReference type="InterPro" id="IPR049704">
    <property type="entry name" value="Aminotrans_3_PPA_site"/>
</dbReference>
<dbReference type="Gene3D" id="3.90.1150.10">
    <property type="entry name" value="Aspartate Aminotransferase, domain 1"/>
    <property type="match status" value="1"/>
</dbReference>
<dbReference type="InterPro" id="IPR005814">
    <property type="entry name" value="Aminotrans_3"/>
</dbReference>
<feature type="binding site" evidence="5">
    <location>
        <position position="130"/>
    </location>
    <ligand>
        <name>N(2)-acetyl-L-ornithine</name>
        <dbReference type="ChEBI" id="CHEBI:57805"/>
    </ligand>
</feature>
<comment type="catalytic activity">
    <reaction evidence="5">
        <text>N(2)-acetyl-L-ornithine + 2-oxoglutarate = N-acetyl-L-glutamate 5-semialdehyde + L-glutamate</text>
        <dbReference type="Rhea" id="RHEA:18049"/>
        <dbReference type="ChEBI" id="CHEBI:16810"/>
        <dbReference type="ChEBI" id="CHEBI:29123"/>
        <dbReference type="ChEBI" id="CHEBI:29985"/>
        <dbReference type="ChEBI" id="CHEBI:57805"/>
        <dbReference type="EC" id="2.6.1.11"/>
    </reaction>
</comment>
<comment type="similarity">
    <text evidence="5">Belongs to the class-III pyridoxal-phosphate-dependent aminotransferase family. ArgD subfamily.</text>
</comment>
<reference evidence="6" key="2">
    <citation type="submission" date="2022-08" db="EMBL/GenBank/DDBJ databases">
        <authorList>
            <person name="Dong C."/>
        </authorList>
    </citation>
    <scope>NUCLEOTIDE SEQUENCE</scope>
    <source>
        <strain evidence="6">59MF3M-4</strain>
    </source>
</reference>
<keyword evidence="5" id="KW-0055">Arginine biosynthesis</keyword>
<dbReference type="EMBL" id="JAOANI010000002">
    <property type="protein sequence ID" value="MCT7357416.1"/>
    <property type="molecule type" value="Genomic_DNA"/>
</dbReference>
<dbReference type="NCBIfam" id="TIGR00707">
    <property type="entry name" value="argD"/>
    <property type="match status" value="1"/>
</dbReference>
<dbReference type="HAMAP" id="MF_01107">
    <property type="entry name" value="ArgD_aminotrans_3"/>
    <property type="match status" value="1"/>
</dbReference>
<dbReference type="InterPro" id="IPR015421">
    <property type="entry name" value="PyrdxlP-dep_Trfase_major"/>
</dbReference>
<dbReference type="GO" id="GO:0006526">
    <property type="term" value="P:L-arginine biosynthetic process"/>
    <property type="evidence" value="ECO:0007669"/>
    <property type="project" value="UniProtKB-UniRule"/>
</dbReference>
<evidence type="ECO:0000256" key="1">
    <source>
        <dbReference type="ARBA" id="ARBA00022576"/>
    </source>
</evidence>
<evidence type="ECO:0000256" key="3">
    <source>
        <dbReference type="ARBA" id="ARBA00022679"/>
    </source>
</evidence>
<dbReference type="InterPro" id="IPR015422">
    <property type="entry name" value="PyrdxlP-dep_Trfase_small"/>
</dbReference>
<keyword evidence="1 5" id="KW-0032">Aminotransferase</keyword>
<comment type="subcellular location">
    <subcellularLocation>
        <location evidence="5">Cytoplasm</location>
    </subcellularLocation>
</comment>
<feature type="binding site" evidence="5">
    <location>
        <begin position="95"/>
        <end position="96"/>
    </location>
    <ligand>
        <name>pyridoxal 5'-phosphate</name>
        <dbReference type="ChEBI" id="CHEBI:597326"/>
    </ligand>
</feature>
<dbReference type="GO" id="GO:0042802">
    <property type="term" value="F:identical protein binding"/>
    <property type="evidence" value="ECO:0007669"/>
    <property type="project" value="TreeGrafter"/>
</dbReference>
<gene>
    <name evidence="5" type="primary">argD</name>
    <name evidence="6" type="ORF">NYR02_00065</name>
</gene>
<dbReference type="FunFam" id="3.40.640.10:FF:000004">
    <property type="entry name" value="Acetylornithine aminotransferase"/>
    <property type="match status" value="1"/>
</dbReference>
<feature type="binding site" evidence="5">
    <location>
        <position position="272"/>
    </location>
    <ligand>
        <name>pyridoxal 5'-phosphate</name>
        <dbReference type="ChEBI" id="CHEBI:597326"/>
    </ligand>
</feature>
<evidence type="ECO:0000313" key="6">
    <source>
        <dbReference type="EMBL" id="MCT7357416.1"/>
    </source>
</evidence>
<comment type="cofactor">
    <cofactor evidence="5">
        <name>pyridoxal 5'-phosphate</name>
        <dbReference type="ChEBI" id="CHEBI:597326"/>
    </cofactor>
    <text evidence="5">Binds 1 pyridoxal phosphate per subunit.</text>
</comment>
<dbReference type="Proteomes" id="UP001147830">
    <property type="component" value="Unassembled WGS sequence"/>
</dbReference>
<dbReference type="CDD" id="cd00610">
    <property type="entry name" value="OAT_like"/>
    <property type="match status" value="1"/>
</dbReference>
<dbReference type="PANTHER" id="PTHR11986:SF79">
    <property type="entry name" value="ACETYLORNITHINE AMINOTRANSFERASE, MITOCHONDRIAL"/>
    <property type="match status" value="1"/>
</dbReference>
<evidence type="ECO:0000313" key="7">
    <source>
        <dbReference type="Proteomes" id="UP001147830"/>
    </source>
</evidence>
<protein>
    <recommendedName>
        <fullName evidence="5">Acetylornithine aminotransferase</fullName>
        <shortName evidence="5">ACOAT</shortName>
        <ecNumber evidence="5">2.6.1.11</ecNumber>
    </recommendedName>
</protein>
<dbReference type="EC" id="2.6.1.11" evidence="5"/>
<dbReference type="GO" id="GO:0003992">
    <property type="term" value="F:N2-acetyl-L-ornithine:2-oxoglutarate 5-aminotransferase activity"/>
    <property type="evidence" value="ECO:0007669"/>
    <property type="project" value="UniProtKB-UniRule"/>
</dbReference>
<comment type="caution">
    <text evidence="6">The sequence shown here is derived from an EMBL/GenBank/DDBJ whole genome shotgun (WGS) entry which is preliminary data.</text>
</comment>
<dbReference type="GO" id="GO:0005737">
    <property type="term" value="C:cytoplasm"/>
    <property type="evidence" value="ECO:0007669"/>
    <property type="project" value="UniProtKB-SubCell"/>
</dbReference>
<evidence type="ECO:0000256" key="5">
    <source>
        <dbReference type="HAMAP-Rule" id="MF_01107"/>
    </source>
</evidence>
<evidence type="ECO:0000256" key="4">
    <source>
        <dbReference type="ARBA" id="ARBA00022898"/>
    </source>
</evidence>
<keyword evidence="2 5" id="KW-0028">Amino-acid biosynthesis</keyword>
<dbReference type="AlphaFoldDB" id="A0A9X2WC32"/>
<dbReference type="Gene3D" id="3.40.640.10">
    <property type="entry name" value="Type I PLP-dependent aspartate aminotransferase-like (Major domain)"/>
    <property type="match status" value="1"/>
</dbReference>
<name>A0A9X2WC32_9GAMM</name>
<comment type="miscellaneous">
    <text evidence="5">May also have succinyldiaminopimelate aminotransferase activity, thus carrying out the corresponding step in lysine biosynthesis.</text>
</comment>
<dbReference type="InterPro" id="IPR050103">
    <property type="entry name" value="Class-III_PLP-dep_AT"/>
</dbReference>
<sequence length="388" mass="41264">MQAIMNTYGRLPVTFESGQGSWVIDTQGRRYLDALSGIAVCGLGHAHPAVTAAICEQADKLIHTSNLYGIGKQQALAEALVRVSGMENVFFSNSGAEANEAAIKIARKYGHDRGIHEPVIIVMTKAFHGRTMATLTATGNTKVQEGFGPLLNGFIRVPYQDLDAIKAVLKANPNVVAVMLEPVQGEGGLATASADYLTGVRALCDEHQLLMMLDEVQTGNGRTGTYFCYQHFGFRPDVVTTAKGLGNGVPIGACLAQGKAAQILQPGNHGSTYGGNPLACAAALAVVETIEQENLCDHARTMGDYLRDGFRARLNNSERLLEIRGHGLMIGLVLNQDCPSLMATALEQGLLLNVTSGNVVRLLPPLNLSQSEADQIIETVSALIEALG</sequence>
<dbReference type="Pfam" id="PF00202">
    <property type="entry name" value="Aminotran_3"/>
    <property type="match status" value="1"/>
</dbReference>
<keyword evidence="5" id="KW-0963">Cytoplasm</keyword>
<keyword evidence="4 5" id="KW-0663">Pyridoxal phosphate</keyword>
<dbReference type="InterPro" id="IPR004636">
    <property type="entry name" value="AcOrn/SuccOrn_fam"/>
</dbReference>